<sequence length="939" mass="107065">MPRQEPVGIPMDEIRRTLEDLDGQRIQNRGRRRPVRVSPDEVRRTLEVLERRNSRQRRKNRRRPPRQHRVTVPEDELARTMAAITQERAEERSRARAARLQMREQADGPKEAPPTLPLAIPSGVVRYPQVPPSEDCPRHRPPRPIPHTPSPRKRAQDPQSEGLPTPAPTRPDRLRKRTRPSQDNTPLQRESLKTVLDTMNLVFATKRGNREQDHGAFADERTLPISHCSFCYRKQPPSELTTIRWRTRLSPPLLQATTALQECTDCFPAGDDAEAIVCHECSAALKTGKLPKTCAVNNMHIGCEHRYPEALDGLSPVEERLIALQASFGYITKFIVDNKTPSGLSYRKHVKGHIVVFPNKVEDLVATVLPHPLLETIENIHVSWSGSSKPGAADVGHLLQVRKSRVRDALSWLQKNNPLYEHIAIDHGEIDGWEYADGSNVPILIMDSMQRDEPSVAERTQTDHIVPDTDRGLEENRFTSIEEIIATSFILVERGADFADRLHEDFFPRTFPKLFPWGGGGPKALHASDLQQQQAPAAAGPHVNHSLSYWARYVLQRHGGRFASHPVFCFLVFNILLRSSNRRISMMRTTKGSFERVERVYETLTADRLKKAEDEMRETRKTTDPDVAFLLRELKIQAINTWTCTPAIWLSVNPNEINNPVKMRLSIHRLHDYHAAKDLLADLWGKYDKIALSIMDPYVRTGQESIFGKVSHYYATVETNDRGSLHLHGLLWLHGNMELPSLIDDIADPREQEYRARVVRYVDSVFHECLDEDAGKAVRQQRKPIHPVEEMMKDTEALSAAFDAEANFIAHCCQVHSHTYTCIKYSLKGLTDHDADKCRRAACRFRASWKIVDATGLSDDGLLAIRRNHPLVNRYNKAMAVGLRHNHDVSMILTRTKGLAMVFYITNYATKLDTPMWRRIAHAADVSRLDQFHKNLPLS</sequence>
<feature type="region of interest" description="Disordered" evidence="1">
    <location>
        <begin position="86"/>
        <end position="193"/>
    </location>
</feature>
<protein>
    <submittedName>
        <fullName evidence="4">Uncharacterized protein</fullName>
    </submittedName>
</protein>
<feature type="domain" description="DUF6570" evidence="3">
    <location>
        <begin position="288"/>
        <end position="430"/>
    </location>
</feature>
<feature type="compositionally biased region" description="Basic and acidic residues" evidence="1">
    <location>
        <begin position="38"/>
        <end position="53"/>
    </location>
</feature>
<evidence type="ECO:0000259" key="2">
    <source>
        <dbReference type="Pfam" id="PF14214"/>
    </source>
</evidence>
<feature type="region of interest" description="Disordered" evidence="1">
    <location>
        <begin position="1"/>
        <end position="74"/>
    </location>
</feature>
<evidence type="ECO:0000259" key="3">
    <source>
        <dbReference type="Pfam" id="PF20209"/>
    </source>
</evidence>
<reference evidence="4 5" key="1">
    <citation type="journal article" date="2014" name="Genome Biol. Evol.">
        <title>Comparative genomics and transcriptomics analyses reveal divergent lifestyle features of nematode endoparasitic fungus Hirsutella minnesotensis.</title>
        <authorList>
            <person name="Lai Y."/>
            <person name="Liu K."/>
            <person name="Zhang X."/>
            <person name="Zhang X."/>
            <person name="Li K."/>
            <person name="Wang N."/>
            <person name="Shu C."/>
            <person name="Wu Y."/>
            <person name="Wang C."/>
            <person name="Bushley K.E."/>
            <person name="Xiang M."/>
            <person name="Liu X."/>
        </authorList>
    </citation>
    <scope>NUCLEOTIDE SEQUENCE [LARGE SCALE GENOMIC DNA]</scope>
    <source>
        <strain evidence="4 5">3608</strain>
    </source>
</reference>
<dbReference type="Pfam" id="PF20209">
    <property type="entry name" value="DUF6570"/>
    <property type="match status" value="1"/>
</dbReference>
<accession>A0A0F8A4Z6</accession>
<dbReference type="InterPro" id="IPR025476">
    <property type="entry name" value="Helitron_helicase-like"/>
</dbReference>
<dbReference type="OrthoDB" id="4847173at2759"/>
<keyword evidence="5" id="KW-1185">Reference proteome</keyword>
<feature type="compositionally biased region" description="Basic and acidic residues" evidence="1">
    <location>
        <begin position="12"/>
        <end position="23"/>
    </location>
</feature>
<feature type="compositionally biased region" description="Basic and acidic residues" evidence="1">
    <location>
        <begin position="101"/>
        <end position="110"/>
    </location>
</feature>
<dbReference type="InterPro" id="IPR046700">
    <property type="entry name" value="DUF6570"/>
</dbReference>
<name>A0A0F8A4Z6_9HYPO</name>
<evidence type="ECO:0000256" key="1">
    <source>
        <dbReference type="SAM" id="MobiDB-lite"/>
    </source>
</evidence>
<organism evidence="4 5">
    <name type="scientific">Hirsutella minnesotensis 3608</name>
    <dbReference type="NCBI Taxonomy" id="1043627"/>
    <lineage>
        <taxon>Eukaryota</taxon>
        <taxon>Fungi</taxon>
        <taxon>Dikarya</taxon>
        <taxon>Ascomycota</taxon>
        <taxon>Pezizomycotina</taxon>
        <taxon>Sordariomycetes</taxon>
        <taxon>Hypocreomycetidae</taxon>
        <taxon>Hypocreales</taxon>
        <taxon>Ophiocordycipitaceae</taxon>
        <taxon>Hirsutella</taxon>
    </lineage>
</organism>
<gene>
    <name evidence="4" type="ORF">HIM_06040</name>
</gene>
<dbReference type="Proteomes" id="UP000054481">
    <property type="component" value="Unassembled WGS sequence"/>
</dbReference>
<feature type="domain" description="Helitron helicase-like" evidence="2">
    <location>
        <begin position="550"/>
        <end position="731"/>
    </location>
</feature>
<dbReference type="Pfam" id="PF14214">
    <property type="entry name" value="Helitron_like_N"/>
    <property type="match status" value="1"/>
</dbReference>
<evidence type="ECO:0000313" key="5">
    <source>
        <dbReference type="Proteomes" id="UP000054481"/>
    </source>
</evidence>
<proteinExistence type="predicted"/>
<evidence type="ECO:0000313" key="4">
    <source>
        <dbReference type="EMBL" id="KJZ74444.1"/>
    </source>
</evidence>
<dbReference type="AlphaFoldDB" id="A0A0F8A4Z6"/>
<feature type="compositionally biased region" description="Basic residues" evidence="1">
    <location>
        <begin position="54"/>
        <end position="69"/>
    </location>
</feature>
<dbReference type="EMBL" id="KQ030525">
    <property type="protein sequence ID" value="KJZ74444.1"/>
    <property type="molecule type" value="Genomic_DNA"/>
</dbReference>